<evidence type="ECO:0000313" key="4">
    <source>
        <dbReference type="Proteomes" id="UP000323856"/>
    </source>
</evidence>
<dbReference type="AlphaFoldDB" id="A0A5B0E446"/>
<dbReference type="GO" id="GO:0006313">
    <property type="term" value="P:DNA transposition"/>
    <property type="evidence" value="ECO:0007669"/>
    <property type="project" value="InterPro"/>
</dbReference>
<dbReference type="PANTHER" id="PTHR33055">
    <property type="entry name" value="TRANSPOSASE FOR INSERTION SEQUENCE ELEMENT IS1111A"/>
    <property type="match status" value="1"/>
</dbReference>
<dbReference type="NCBIfam" id="NF033542">
    <property type="entry name" value="transpos_IS110"/>
    <property type="match status" value="1"/>
</dbReference>
<dbReference type="Proteomes" id="UP000323856">
    <property type="component" value="Unassembled WGS sequence"/>
</dbReference>
<name>A0A5B0E446_9MICC</name>
<dbReference type="InterPro" id="IPR002525">
    <property type="entry name" value="Transp_IS110-like_N"/>
</dbReference>
<organism evidence="3 4">
    <name type="scientific">Paeniglutamicibacter gangotriensis</name>
    <dbReference type="NCBI Taxonomy" id="254787"/>
    <lineage>
        <taxon>Bacteria</taxon>
        <taxon>Bacillati</taxon>
        <taxon>Actinomycetota</taxon>
        <taxon>Actinomycetes</taxon>
        <taxon>Micrococcales</taxon>
        <taxon>Micrococcaceae</taxon>
        <taxon>Paeniglutamicibacter</taxon>
    </lineage>
</organism>
<dbReference type="GO" id="GO:0004803">
    <property type="term" value="F:transposase activity"/>
    <property type="evidence" value="ECO:0007669"/>
    <property type="project" value="InterPro"/>
</dbReference>
<feature type="domain" description="Transposase IS110-like N-terminal" evidence="1">
    <location>
        <begin position="9"/>
        <end position="158"/>
    </location>
</feature>
<reference evidence="3 4" key="1">
    <citation type="submission" date="2019-07" db="EMBL/GenBank/DDBJ databases">
        <title>Analysis of the biochemical properties, biological activity and biotechnological potential of siderophores and biosurfactants produced by Antarctic psychrotolerant bacteria.</title>
        <authorList>
            <person name="Styczynski M."/>
            <person name="Krucon T."/>
            <person name="Decewicz P."/>
            <person name="Dziewit L."/>
        </authorList>
    </citation>
    <scope>NUCLEOTIDE SEQUENCE [LARGE SCALE GENOMIC DNA]</scope>
    <source>
        <strain evidence="3 4">ANT_H27</strain>
    </source>
</reference>
<dbReference type="InterPro" id="IPR003346">
    <property type="entry name" value="Transposase_20"/>
</dbReference>
<protein>
    <submittedName>
        <fullName evidence="3">IS110 family transposase</fullName>
    </submittedName>
</protein>
<accession>A0A5B0E446</accession>
<sequence>MDLVHERAAGLDISKSDAKVAIRVPGKRAGTFPAPVVTTWGSTTNQILALRDMLVAAKVTTVVMEATSDYWKPFYYLFEDVLPVMLVNAKAARNIPGRKTDVSDAAWLAQLGAHGLLRPCFVPPPPIRILRDLTRARTVATQDRTREIQRLEKFLESTGIKLSDYVSDLMGVSSRAMLTALVAGERDPQVLANLAKGTMRRRIPELVEALTGRFEEHHAFICHMHLERIDSITGWVEQLTTRIDEAMEPFRAAREFLTTIPGVSILVADVIVAETGADMSTFETPGRLASWAGLSPGSNESAGRVKSSKTRPGDPYLKGALGIAALTIARHPNNTYLGARYKRLIVRRGKKKALVAIEHSILTAVWHMLADGECYQDPGSDFFTKKDPTRTRNNAVRRLRELGYDVTLNTREAA</sequence>
<comment type="caution">
    <text evidence="3">The sequence shown here is derived from an EMBL/GenBank/DDBJ whole genome shotgun (WGS) entry which is preliminary data.</text>
</comment>
<dbReference type="PANTHER" id="PTHR33055:SF15">
    <property type="entry name" value="TRANSPOSASE-RELATED"/>
    <property type="match status" value="1"/>
</dbReference>
<dbReference type="EMBL" id="VOBL01000026">
    <property type="protein sequence ID" value="KAA0973438.1"/>
    <property type="molecule type" value="Genomic_DNA"/>
</dbReference>
<evidence type="ECO:0000259" key="1">
    <source>
        <dbReference type="Pfam" id="PF01548"/>
    </source>
</evidence>
<evidence type="ECO:0000313" key="3">
    <source>
        <dbReference type="EMBL" id="KAA0973438.1"/>
    </source>
</evidence>
<feature type="domain" description="Transposase IS116/IS110/IS902 C-terminal" evidence="2">
    <location>
        <begin position="255"/>
        <end position="332"/>
    </location>
</feature>
<evidence type="ECO:0000259" key="2">
    <source>
        <dbReference type="Pfam" id="PF02371"/>
    </source>
</evidence>
<gene>
    <name evidence="3" type="ORF">FQ154_18105</name>
</gene>
<proteinExistence type="predicted"/>
<dbReference type="OrthoDB" id="9815354at2"/>
<dbReference type="Pfam" id="PF02371">
    <property type="entry name" value="Transposase_20"/>
    <property type="match status" value="1"/>
</dbReference>
<dbReference type="InterPro" id="IPR047650">
    <property type="entry name" value="Transpos_IS110"/>
</dbReference>
<dbReference type="GO" id="GO:0003677">
    <property type="term" value="F:DNA binding"/>
    <property type="evidence" value="ECO:0007669"/>
    <property type="project" value="InterPro"/>
</dbReference>
<dbReference type="Pfam" id="PF01548">
    <property type="entry name" value="DEDD_Tnp_IS110"/>
    <property type="match status" value="1"/>
</dbReference>
<dbReference type="RefSeq" id="WP_149620788.1">
    <property type="nucleotide sequence ID" value="NZ_VOBL01000026.1"/>
</dbReference>